<evidence type="ECO:0000256" key="11">
    <source>
        <dbReference type="ARBA" id="ARBA00023180"/>
    </source>
</evidence>
<organism evidence="20 21">
    <name type="scientific">Pygocentrus nattereri</name>
    <name type="common">Red-bellied piranha</name>
    <dbReference type="NCBI Taxonomy" id="42514"/>
    <lineage>
        <taxon>Eukaryota</taxon>
        <taxon>Metazoa</taxon>
        <taxon>Chordata</taxon>
        <taxon>Craniata</taxon>
        <taxon>Vertebrata</taxon>
        <taxon>Euteleostomi</taxon>
        <taxon>Actinopterygii</taxon>
        <taxon>Neopterygii</taxon>
        <taxon>Teleostei</taxon>
        <taxon>Ostariophysi</taxon>
        <taxon>Characiformes</taxon>
        <taxon>Characoidei</taxon>
        <taxon>Pygocentrus</taxon>
    </lineage>
</organism>
<protein>
    <recommendedName>
        <fullName evidence="22">Attractin-like 1b</fullName>
    </recommendedName>
</protein>
<feature type="domain" description="Laminin EGF-like" evidence="18">
    <location>
        <begin position="1002"/>
        <end position="1047"/>
    </location>
</feature>
<dbReference type="InterPro" id="IPR016201">
    <property type="entry name" value="PSI"/>
</dbReference>
<dbReference type="GO" id="GO:0030246">
    <property type="term" value="F:carbohydrate binding"/>
    <property type="evidence" value="ECO:0007669"/>
    <property type="project" value="UniProtKB-KW"/>
</dbReference>
<dbReference type="PROSITE" id="PS00022">
    <property type="entry name" value="EGF_1"/>
    <property type="match status" value="1"/>
</dbReference>
<dbReference type="InterPro" id="IPR002165">
    <property type="entry name" value="Plexin_repeat"/>
</dbReference>
<feature type="disulfide bond" evidence="13">
    <location>
        <begin position="209"/>
        <end position="219"/>
    </location>
</feature>
<dbReference type="GO" id="GO:0005794">
    <property type="term" value="C:Golgi apparatus"/>
    <property type="evidence" value="ECO:0007669"/>
    <property type="project" value="TreeGrafter"/>
</dbReference>
<evidence type="ECO:0000313" key="20">
    <source>
        <dbReference type="Ensembl" id="ENSPNAP00000079037.1"/>
    </source>
</evidence>
<reference evidence="20" key="3">
    <citation type="submission" date="2025-09" db="UniProtKB">
        <authorList>
            <consortium name="Ensembl"/>
        </authorList>
    </citation>
    <scope>IDENTIFICATION</scope>
</reference>
<dbReference type="Pfam" id="PF24973">
    <property type="entry name" value="EGF_LMN_ATRN"/>
    <property type="match status" value="1"/>
</dbReference>
<reference evidence="20" key="2">
    <citation type="submission" date="2025-08" db="UniProtKB">
        <authorList>
            <consortium name="Ensembl"/>
        </authorList>
    </citation>
    <scope>IDENTIFICATION</scope>
</reference>
<evidence type="ECO:0000256" key="12">
    <source>
        <dbReference type="ARBA" id="ARBA00023292"/>
    </source>
</evidence>
<evidence type="ECO:0000256" key="5">
    <source>
        <dbReference type="ARBA" id="ARBA00022729"/>
    </source>
</evidence>
<dbReference type="InterPro" id="IPR000742">
    <property type="entry name" value="EGF"/>
</dbReference>
<dbReference type="InterPro" id="IPR051568">
    <property type="entry name" value="LZTR1/Attractin"/>
</dbReference>
<dbReference type="FunFam" id="2.10.25.10:FF:000164">
    <property type="entry name" value="Attractin like 1"/>
    <property type="match status" value="1"/>
</dbReference>
<evidence type="ECO:0000256" key="3">
    <source>
        <dbReference type="ARBA" id="ARBA00022536"/>
    </source>
</evidence>
<dbReference type="Gene3D" id="2.10.25.10">
    <property type="entry name" value="Laminin"/>
    <property type="match status" value="2"/>
</dbReference>
<evidence type="ECO:0000256" key="15">
    <source>
        <dbReference type="SAM" id="Phobius"/>
    </source>
</evidence>
<dbReference type="InterPro" id="IPR056863">
    <property type="entry name" value="LMN_ATRN_NET-like_EGF"/>
</dbReference>
<evidence type="ECO:0000259" key="17">
    <source>
        <dbReference type="PROSITE" id="PS50026"/>
    </source>
</evidence>
<keyword evidence="6" id="KW-0430">Lectin</keyword>
<keyword evidence="12 14" id="KW-0424">Laminin EGF-like domain</keyword>
<dbReference type="InterPro" id="IPR000859">
    <property type="entry name" value="CUB_dom"/>
</dbReference>
<dbReference type="Gene3D" id="3.10.100.10">
    <property type="entry name" value="Mannose-Binding Protein A, subunit A"/>
    <property type="match status" value="1"/>
</dbReference>
<dbReference type="PROSITE" id="PS01180">
    <property type="entry name" value="CUB"/>
    <property type="match status" value="1"/>
</dbReference>
<feature type="disulfide bond" evidence="14">
    <location>
        <begin position="1031"/>
        <end position="1045"/>
    </location>
</feature>
<name>A0AAR2LWK1_PYGNA</name>
<feature type="disulfide bond" evidence="13">
    <location>
        <begin position="233"/>
        <end position="242"/>
    </location>
</feature>
<accession>A0AAR2LWK1</accession>
<comment type="subcellular location">
    <subcellularLocation>
        <location evidence="1">Membrane</location>
        <topology evidence="1">Single-pass membrane protein</topology>
    </subcellularLocation>
</comment>
<dbReference type="Gene3D" id="2.60.120.290">
    <property type="entry name" value="Spermadhesin, CUB domain"/>
    <property type="match status" value="1"/>
</dbReference>
<dbReference type="Pfam" id="PF01437">
    <property type="entry name" value="PSI"/>
    <property type="match status" value="2"/>
</dbReference>
<dbReference type="PANTHER" id="PTHR46376">
    <property type="entry name" value="LEUCINE-ZIPPER-LIKE TRANSCRIPTIONAL REGULATOR 1"/>
    <property type="match status" value="1"/>
</dbReference>
<dbReference type="SUPFAM" id="SSF49854">
    <property type="entry name" value="Spermadhesin, CUB domain"/>
    <property type="match status" value="1"/>
</dbReference>
<evidence type="ECO:0000256" key="8">
    <source>
        <dbReference type="ARBA" id="ARBA00022989"/>
    </source>
</evidence>
<keyword evidence="8 15" id="KW-1133">Transmembrane helix</keyword>
<feature type="transmembrane region" description="Helical" evidence="15">
    <location>
        <begin position="1212"/>
        <end position="1236"/>
    </location>
</feature>
<keyword evidence="2" id="KW-0880">Kelch repeat</keyword>
<dbReference type="Ensembl" id="ENSPNAT00000075779.1">
    <property type="protein sequence ID" value="ENSPNAP00000079037.1"/>
    <property type="gene ID" value="ENSPNAG00000030740.1"/>
</dbReference>
<evidence type="ECO:0000259" key="16">
    <source>
        <dbReference type="PROSITE" id="PS01180"/>
    </source>
</evidence>
<evidence type="ECO:0000256" key="2">
    <source>
        <dbReference type="ARBA" id="ARBA00022441"/>
    </source>
</evidence>
<dbReference type="Gene3D" id="2.120.10.80">
    <property type="entry name" value="Kelch-type beta propeller"/>
    <property type="match status" value="2"/>
</dbReference>
<comment type="caution">
    <text evidence="13">Lacks conserved residue(s) required for the propagation of feature annotation.</text>
</comment>
<evidence type="ECO:0000256" key="9">
    <source>
        <dbReference type="ARBA" id="ARBA00023136"/>
    </source>
</evidence>
<keyword evidence="11" id="KW-0325">Glycoprotein</keyword>
<dbReference type="GO" id="GO:0016020">
    <property type="term" value="C:membrane"/>
    <property type="evidence" value="ECO:0007669"/>
    <property type="project" value="UniProtKB-SubCell"/>
</dbReference>
<evidence type="ECO:0008006" key="22">
    <source>
        <dbReference type="Google" id="ProtNLM"/>
    </source>
</evidence>
<evidence type="ECO:0000256" key="7">
    <source>
        <dbReference type="ARBA" id="ARBA00022737"/>
    </source>
</evidence>
<evidence type="ECO:0000256" key="13">
    <source>
        <dbReference type="PROSITE-ProRule" id="PRU00076"/>
    </source>
</evidence>
<dbReference type="CDD" id="cd00041">
    <property type="entry name" value="CUB"/>
    <property type="match status" value="1"/>
</dbReference>
<dbReference type="InterPro" id="IPR002049">
    <property type="entry name" value="LE_dom"/>
</dbReference>
<dbReference type="GeneTree" id="ENSGT00940000155790"/>
<dbReference type="InterPro" id="IPR015915">
    <property type="entry name" value="Kelch-typ_b-propeller"/>
</dbReference>
<dbReference type="SMART" id="SM00034">
    <property type="entry name" value="CLECT"/>
    <property type="match status" value="1"/>
</dbReference>
<dbReference type="PROSITE" id="PS50026">
    <property type="entry name" value="EGF_3"/>
    <property type="match status" value="1"/>
</dbReference>
<dbReference type="InterPro" id="IPR056732">
    <property type="entry name" value="GBD_ATRN"/>
</dbReference>
<dbReference type="InterPro" id="IPR035914">
    <property type="entry name" value="Sperma_CUB_dom_sf"/>
</dbReference>
<dbReference type="SUPFAM" id="SSF117281">
    <property type="entry name" value="Kelch motif"/>
    <property type="match status" value="1"/>
</dbReference>
<dbReference type="PROSITE" id="PS50027">
    <property type="entry name" value="EGF_LAM_2"/>
    <property type="match status" value="1"/>
</dbReference>
<feature type="domain" description="EGF-like" evidence="17">
    <location>
        <begin position="205"/>
        <end position="243"/>
    </location>
</feature>
<evidence type="ECO:0000259" key="18">
    <source>
        <dbReference type="PROSITE" id="PS50027"/>
    </source>
</evidence>
<feature type="domain" description="C-type lectin" evidence="19">
    <location>
        <begin position="737"/>
        <end position="857"/>
    </location>
</feature>
<proteinExistence type="predicted"/>
<dbReference type="CDD" id="cd00055">
    <property type="entry name" value="EGF_Lam"/>
    <property type="match status" value="2"/>
</dbReference>
<dbReference type="SMART" id="SM00423">
    <property type="entry name" value="PSI"/>
    <property type="match status" value="4"/>
</dbReference>
<dbReference type="Proteomes" id="UP001501920">
    <property type="component" value="Chromosome 5"/>
</dbReference>
<dbReference type="PROSITE" id="PS01248">
    <property type="entry name" value="EGF_LAM_1"/>
    <property type="match status" value="1"/>
</dbReference>
<keyword evidence="4 15" id="KW-0812">Transmembrane</keyword>
<dbReference type="SMART" id="SM00042">
    <property type="entry name" value="CUB"/>
    <property type="match status" value="1"/>
</dbReference>
<evidence type="ECO:0000256" key="6">
    <source>
        <dbReference type="ARBA" id="ARBA00022734"/>
    </source>
</evidence>
<dbReference type="InterPro" id="IPR016187">
    <property type="entry name" value="CTDL_fold"/>
</dbReference>
<evidence type="ECO:0000256" key="4">
    <source>
        <dbReference type="ARBA" id="ARBA00022692"/>
    </source>
</evidence>
<reference evidence="20 21" key="1">
    <citation type="submission" date="2020-10" db="EMBL/GenBank/DDBJ databases">
        <title>Pygocentrus nattereri (red-bellied piranha) genome, fPygNat1, primary haplotype.</title>
        <authorList>
            <person name="Myers G."/>
            <person name="Meyer A."/>
            <person name="Karagic N."/>
            <person name="Pippel M."/>
            <person name="Winkler S."/>
            <person name="Tracey A."/>
            <person name="Wood J."/>
            <person name="Formenti G."/>
            <person name="Howe K."/>
            <person name="Fedrigo O."/>
            <person name="Jarvis E.D."/>
        </authorList>
    </citation>
    <scope>NUCLEOTIDE SEQUENCE [LARGE SCALE GENOMIC DNA]</scope>
</reference>
<dbReference type="PANTHER" id="PTHR46376:SF2">
    <property type="entry name" value="DISTRACTED, ISOFORM B"/>
    <property type="match status" value="1"/>
</dbReference>
<evidence type="ECO:0000256" key="14">
    <source>
        <dbReference type="PROSITE-ProRule" id="PRU00460"/>
    </source>
</evidence>
<dbReference type="InterPro" id="IPR016186">
    <property type="entry name" value="C-type_lectin-like/link_sf"/>
</dbReference>
<keyword evidence="3 13" id="KW-0245">EGF-like domain</keyword>
<dbReference type="SUPFAM" id="SSF57196">
    <property type="entry name" value="EGF/Laminin"/>
    <property type="match status" value="1"/>
</dbReference>
<dbReference type="SMART" id="SM00180">
    <property type="entry name" value="EGF_Lam"/>
    <property type="match status" value="2"/>
</dbReference>
<dbReference type="SUPFAM" id="SSF56436">
    <property type="entry name" value="C-type lectin-like"/>
    <property type="match status" value="1"/>
</dbReference>
<gene>
    <name evidence="20" type="primary">ATRN</name>
</gene>
<evidence type="ECO:0000259" key="19">
    <source>
        <dbReference type="PROSITE" id="PS50041"/>
    </source>
</evidence>
<sequence length="1366" mass="152008">MVLYRTTFIKTLEEHLLTCVGLTKELLRTYCMEATLFFSHLFSDKYALSSLLLASRPTLPELCDKRCFSGRCVNGSCICDHGWVGEQCQHCQGRFKLTEPSGSLTDGPMNYKYKTKCTWLIEGFPNAVLRLRFNHFATECGWDHMYVFDGDSIYAPLVAVFSGLVVPETKENESIPEVVTTSGFALLHFFSDAAYNLTGFDIIYSVNSCPNNCSAHGKCAAGDSISGYVNCECDKYWKGEACDIPYCWNDCGGPDHGYCDLTGEKLCICHNSWQGEGAVLAQCHTDALTVTPDILPLGRTSHKAVVQRKLMWVIGGYSFNCSSFLMVLNYNLETNMWAVVSSSSDPVQRYGHSLALYQDDLYMFGGKLAGSTGDVTNELWVFNTASRSWTLRTPSVLVPAQLFAVEGHTSHIVEMSHGEPVMLVLFGYSPIYSYISHIQQYNLRTNSWLLVETRGARVQGSYGHSSVYDDSSHSIYVHGGYKAPSSNKYGLSKWALIRNSGGLARYLHSAVLISGAMLVFGGNTHNDTSLSNGAKCFSSDFLSYDIACDEWKVLPKPELHRDVNRFGHTAVVSNGSMYVFGGFSGVILNDVLVYKSATCEAFTDEQLCQNAGPGIRCEWLRSSSWIDFMVCLLIPLFRCCSVDATDEQCFHYSDCSSCTANTKGCQWCEDKKCVSASSSCTQSMKNFTECRVHSELICSELTNCRSCSVNINCQWEPQMQECHAMPIQLCGEGWIHVGEVCLRINPSRDSYDNAQHYCKNLNGNIASLTSAEQVDFVLVELNNISFFLQNLSPWVGLRKINVSYWGWEDLSPFTNNTLHWLQGEPSDSGFCVHLEKTQLTGLRTKPCTASTDGLICQKPIATLNPRVLPCKTPCFLHSTCDNCTSQAMGCVWCSNTKRCVDSNAYVVSFPYGQCFEWTLPIFVCPPDEGNCSGLHSCGQCLEQPACGWCGDPSDTGQGRCVEGSYRGPVKTLNKQNHMMILDTSLCPIERRHKWDFIQCPVCQCNGHSTCVNGSLCVQCLNFTTGQKCQTCLPGYYGDPTNGGTCRACRCNGHANSCHATSGKCYCTTKGVRGDQCQLCDSMNRYLGNPLRGTCYYNLLVDYHFTFSLLQEDDHQYTAINFMASPDQNMEMFINASNNFNLNITWSFAGTVLWEELPIVSKNSIKDYKNTFSCERFGFRANPNITFYVYVSNFSWPIKIQISFSQHSSIMDLVQFFVTFFSCFLSLLLVAAVVWKVKQTCWASTRREQLMRERQQMASRPFASVPVSLEVTGEEEEEEEELLMGQVETEPGPIAIEPCSGSRAAVLTVLVNLPRENSGVPPPGQSGIAVASALIDTSQQKLADFKEEGLGMKSHKQHLVPHRSTCV</sequence>
<feature type="domain" description="CUB" evidence="16">
    <location>
        <begin position="91"/>
        <end position="207"/>
    </location>
</feature>
<keyword evidence="21" id="KW-1185">Reference proteome</keyword>
<evidence type="ECO:0000256" key="10">
    <source>
        <dbReference type="ARBA" id="ARBA00023157"/>
    </source>
</evidence>
<feature type="disulfide bond" evidence="14">
    <location>
        <begin position="1019"/>
        <end position="1028"/>
    </location>
</feature>
<keyword evidence="10 13" id="KW-1015">Disulfide bond</keyword>
<dbReference type="PROSITE" id="PS50041">
    <property type="entry name" value="C_TYPE_LECTIN_2"/>
    <property type="match status" value="1"/>
</dbReference>
<dbReference type="Pfam" id="PF24981">
    <property type="entry name" value="Beta-prop_ATRN-LZTR1"/>
    <property type="match status" value="1"/>
</dbReference>
<evidence type="ECO:0000256" key="1">
    <source>
        <dbReference type="ARBA" id="ARBA00004167"/>
    </source>
</evidence>
<dbReference type="InterPro" id="IPR001304">
    <property type="entry name" value="C-type_lectin-like"/>
</dbReference>
<keyword evidence="7" id="KW-0677">Repeat</keyword>
<keyword evidence="9 15" id="KW-0472">Membrane</keyword>
<dbReference type="FunFam" id="2.10.25.10:FF:000079">
    <property type="entry name" value="Attractin like 1"/>
    <property type="match status" value="1"/>
</dbReference>
<dbReference type="Pfam" id="PF00431">
    <property type="entry name" value="CUB"/>
    <property type="match status" value="1"/>
</dbReference>
<keyword evidence="5" id="KW-0732">Signal</keyword>
<dbReference type="Pfam" id="PF24972">
    <property type="entry name" value="GBD_ATRN"/>
    <property type="match status" value="1"/>
</dbReference>
<dbReference type="InterPro" id="IPR056737">
    <property type="entry name" value="Beta-prop_ATRN-MKLN-like"/>
</dbReference>
<dbReference type="FunFam" id="2.60.120.290:FF:000008">
    <property type="entry name" value="Attractin like 1"/>
    <property type="match status" value="1"/>
</dbReference>
<evidence type="ECO:0000313" key="21">
    <source>
        <dbReference type="Proteomes" id="UP001501920"/>
    </source>
</evidence>
<dbReference type="Pfam" id="PF23106">
    <property type="entry name" value="EGF_Teneurin"/>
    <property type="match status" value="1"/>
</dbReference>